<dbReference type="Gene3D" id="3.30.559.10">
    <property type="entry name" value="Chloramphenicol acetyltransferase-like domain"/>
    <property type="match status" value="1"/>
</dbReference>
<dbReference type="GO" id="GO:0003824">
    <property type="term" value="F:catalytic activity"/>
    <property type="evidence" value="ECO:0007669"/>
    <property type="project" value="InterPro"/>
</dbReference>
<protein>
    <submittedName>
        <fullName evidence="4">Amino acid adenylation domain-containing protein</fullName>
    </submittedName>
</protein>
<dbReference type="SMART" id="SM00823">
    <property type="entry name" value="PKS_PP"/>
    <property type="match status" value="1"/>
</dbReference>
<dbReference type="GO" id="GO:0031177">
    <property type="term" value="F:phosphopantetheine binding"/>
    <property type="evidence" value="ECO:0007669"/>
    <property type="project" value="InterPro"/>
</dbReference>
<dbReference type="GO" id="GO:0044550">
    <property type="term" value="P:secondary metabolite biosynthetic process"/>
    <property type="evidence" value="ECO:0007669"/>
    <property type="project" value="TreeGrafter"/>
</dbReference>
<dbReference type="InterPro" id="IPR042099">
    <property type="entry name" value="ANL_N_sf"/>
</dbReference>
<dbReference type="PANTHER" id="PTHR45527:SF1">
    <property type="entry name" value="FATTY ACID SYNTHASE"/>
    <property type="match status" value="1"/>
</dbReference>
<dbReference type="InterPro" id="IPR001242">
    <property type="entry name" value="Condensation_dom"/>
</dbReference>
<dbReference type="InterPro" id="IPR036736">
    <property type="entry name" value="ACP-like_sf"/>
</dbReference>
<accession>A0A847RSL2</accession>
<keyword evidence="2" id="KW-0597">Phosphoprotein</keyword>
<dbReference type="GO" id="GO:0005737">
    <property type="term" value="C:cytoplasm"/>
    <property type="evidence" value="ECO:0007669"/>
    <property type="project" value="TreeGrafter"/>
</dbReference>
<dbReference type="SUPFAM" id="SSF47336">
    <property type="entry name" value="ACP-like"/>
    <property type="match status" value="1"/>
</dbReference>
<evidence type="ECO:0000256" key="1">
    <source>
        <dbReference type="ARBA" id="ARBA00022450"/>
    </source>
</evidence>
<dbReference type="InterPro" id="IPR020845">
    <property type="entry name" value="AMP-binding_CS"/>
</dbReference>
<dbReference type="PROSITE" id="PS50075">
    <property type="entry name" value="CARRIER"/>
    <property type="match status" value="1"/>
</dbReference>
<sequence length="1098" mass="124280">MADKKVLHTLIDEMADEQAQHVAISSPEGDISYNTLKERSDHIAGYLLQLQFNRQDVIGIYMGKSIGYIVSLLGVNKAGGIFMPLDPGYPVLRMEKLLRKAGVAWFLTNHKQEEELLGMLLSTGLANTRVHVIILNEEQRPVKLVVAENNKIIISEPVNNLSASSLDIPLSGEDSNYLLYTSGSTGEPKLIEGCHKSLSHFIHWEVAEFKLDSSVNVSHLAATTFDVSLRDIFVPLLAGGKLSIPPEGLLGSPRELWNWMAEEKISLIHTVPSIFRSFIQELKQGTVSAGQISHLKYILIAGEALYVKDVLEWRVWMGDSVSLVNLYGPSETTLAKIFNRIEEVPDEPHEIIPLGTPLPGTKVLILSENLLCSAGAVGEICIKTPFRSKGYYHDPQLTSAAFVQNPLHANFEDIIYRTGDLGRYQKDGTIQFVGRNDRQVKIRGNRVEMNEVETAIKKMPAIEQVLVKPVQQKNMEFILIAYYKENTIVSANEIISFLRQQLPSSFIPSYFVKLDNFPLNLNGKIDVKALPLPEELLYQDEDFAAPETFTEKQVADIWSAVLGHNKLSTTLSFFVQGGHSLSATRIISQIYREMGKEISIREFFDHPTIKEQARLLEIKHRQAYQIIKKVAPAAYYPLSYIQRNIWIYHQKEGAQSLYNMPVSCIISGDIDFEALNNAFKSVIRRHEALRTGFIMADGVPVQKVHEEVDFSLELRLDNTGGYSAEDIDRYQQRELIRPFDIEKPPLIRGQVIDLGEKRYLLLLTIHHLVCDGWSIGLLIDEVLTFYTAYRQGQEADLLPLSLQYKDYADWFNRMADDKMNIHRKYWQEQLADIIPLALPLDRGFDQRRTYEGKVIPVTFSAELSDSLRAMADKTGTSLFIIVLSAINMLLYKYSGQSSLYIGAPIAGRVDQHLEPLIGVFLNYLVLKTDINREATYLQFIEQVRTNTLAAFDHQGYPYGLLVEEFYPDGNVNNRNPFYDVLIVMNNRELNGTAQRQSDLQEILGAEKISLDSSTSKVAITFFVTDAEQIHINVEYSTELFEYHTMETMIATMQKVFALIPQHGETTLKDLNTFISDEGEQRSAIELSAANLNFITEEF</sequence>
<dbReference type="InterPro" id="IPR009081">
    <property type="entry name" value="PP-bd_ACP"/>
</dbReference>
<dbReference type="Gene3D" id="3.40.50.12780">
    <property type="entry name" value="N-terminal domain of ligase-like"/>
    <property type="match status" value="1"/>
</dbReference>
<comment type="caution">
    <text evidence="4">The sequence shown here is derived from an EMBL/GenBank/DDBJ whole genome shotgun (WGS) entry which is preliminary data.</text>
</comment>
<dbReference type="EMBL" id="JABAIA010000004">
    <property type="protein sequence ID" value="NLR68630.1"/>
    <property type="molecule type" value="Genomic_DNA"/>
</dbReference>
<dbReference type="AlphaFoldDB" id="A0A847RSL2"/>
<dbReference type="SUPFAM" id="SSF56801">
    <property type="entry name" value="Acetyl-CoA synthetase-like"/>
    <property type="match status" value="1"/>
</dbReference>
<dbReference type="InterPro" id="IPR000873">
    <property type="entry name" value="AMP-dep_synth/lig_dom"/>
</dbReference>
<reference evidence="4 5" key="1">
    <citation type="submission" date="2020-04" db="EMBL/GenBank/DDBJ databases">
        <authorList>
            <person name="Yin C."/>
        </authorList>
    </citation>
    <scope>NUCLEOTIDE SEQUENCE [LARGE SCALE GENOMIC DNA]</scope>
    <source>
        <strain evidence="4 5">Ae27</strain>
    </source>
</reference>
<dbReference type="InterPro" id="IPR045851">
    <property type="entry name" value="AMP-bd_C_sf"/>
</dbReference>
<dbReference type="NCBIfam" id="TIGR01733">
    <property type="entry name" value="AA-adenyl-dom"/>
    <property type="match status" value="1"/>
</dbReference>
<dbReference type="InterPro" id="IPR023213">
    <property type="entry name" value="CAT-like_dom_sf"/>
</dbReference>
<dbReference type="GO" id="GO:0043041">
    <property type="term" value="P:amino acid activation for nonribosomal peptide biosynthetic process"/>
    <property type="evidence" value="ECO:0007669"/>
    <property type="project" value="TreeGrafter"/>
</dbReference>
<dbReference type="SUPFAM" id="SSF52777">
    <property type="entry name" value="CoA-dependent acyltransferases"/>
    <property type="match status" value="2"/>
</dbReference>
<gene>
    <name evidence="4" type="ORF">HGH92_30285</name>
</gene>
<dbReference type="Gene3D" id="1.10.1200.10">
    <property type="entry name" value="ACP-like"/>
    <property type="match status" value="1"/>
</dbReference>
<keyword evidence="1" id="KW-0596">Phosphopantetheine</keyword>
<proteinExistence type="predicted"/>
<feature type="domain" description="Carrier" evidence="3">
    <location>
        <begin position="545"/>
        <end position="620"/>
    </location>
</feature>
<dbReference type="Gene3D" id="3.30.559.30">
    <property type="entry name" value="Nonribosomal peptide synthetase, condensation domain"/>
    <property type="match status" value="1"/>
</dbReference>
<evidence type="ECO:0000313" key="4">
    <source>
        <dbReference type="EMBL" id="NLR68630.1"/>
    </source>
</evidence>
<evidence type="ECO:0000259" key="3">
    <source>
        <dbReference type="PROSITE" id="PS50075"/>
    </source>
</evidence>
<dbReference type="PROSITE" id="PS00455">
    <property type="entry name" value="AMP_BINDING"/>
    <property type="match status" value="1"/>
</dbReference>
<dbReference type="RefSeq" id="WP_168874591.1">
    <property type="nucleotide sequence ID" value="NZ_JABAIA010000004.1"/>
</dbReference>
<dbReference type="Pfam" id="PF00550">
    <property type="entry name" value="PP-binding"/>
    <property type="match status" value="1"/>
</dbReference>
<organism evidence="4 5">
    <name type="scientific">Chitinophaga varians</name>
    <dbReference type="NCBI Taxonomy" id="2202339"/>
    <lineage>
        <taxon>Bacteria</taxon>
        <taxon>Pseudomonadati</taxon>
        <taxon>Bacteroidota</taxon>
        <taxon>Chitinophagia</taxon>
        <taxon>Chitinophagales</taxon>
        <taxon>Chitinophagaceae</taxon>
        <taxon>Chitinophaga</taxon>
    </lineage>
</organism>
<dbReference type="Gene3D" id="3.30.300.30">
    <property type="match status" value="1"/>
</dbReference>
<evidence type="ECO:0000313" key="5">
    <source>
        <dbReference type="Proteomes" id="UP000570474"/>
    </source>
</evidence>
<dbReference type="InterPro" id="IPR010071">
    <property type="entry name" value="AA_adenyl_dom"/>
</dbReference>
<dbReference type="Pfam" id="PF00668">
    <property type="entry name" value="Condensation"/>
    <property type="match status" value="1"/>
</dbReference>
<dbReference type="CDD" id="cd05930">
    <property type="entry name" value="A_NRPS"/>
    <property type="match status" value="1"/>
</dbReference>
<evidence type="ECO:0000256" key="2">
    <source>
        <dbReference type="ARBA" id="ARBA00022553"/>
    </source>
</evidence>
<dbReference type="CDD" id="cd19531">
    <property type="entry name" value="LCL_NRPS-like"/>
    <property type="match status" value="1"/>
</dbReference>
<name>A0A847RSL2_9BACT</name>
<dbReference type="PANTHER" id="PTHR45527">
    <property type="entry name" value="NONRIBOSOMAL PEPTIDE SYNTHETASE"/>
    <property type="match status" value="1"/>
</dbReference>
<keyword evidence="5" id="KW-1185">Reference proteome</keyword>
<dbReference type="InterPro" id="IPR020806">
    <property type="entry name" value="PKS_PP-bd"/>
</dbReference>
<dbReference type="Pfam" id="PF00501">
    <property type="entry name" value="AMP-binding"/>
    <property type="match status" value="1"/>
</dbReference>
<dbReference type="Proteomes" id="UP000570474">
    <property type="component" value="Unassembled WGS sequence"/>
</dbReference>